<dbReference type="Pfam" id="PF13349">
    <property type="entry name" value="DUF4097"/>
    <property type="match status" value="1"/>
</dbReference>
<evidence type="ECO:0000313" key="5">
    <source>
        <dbReference type="Proteomes" id="UP000215043"/>
    </source>
</evidence>
<feature type="domain" description="DUF4097" evidence="1">
    <location>
        <begin position="162"/>
        <end position="287"/>
    </location>
</feature>
<evidence type="ECO:0000313" key="2">
    <source>
        <dbReference type="EMBL" id="ASU78202.1"/>
    </source>
</evidence>
<dbReference type="eggNOG" id="COG3595">
    <property type="taxonomic scope" value="Bacteria"/>
</dbReference>
<accession>A0A099D8X6</accession>
<dbReference type="Gene3D" id="2.160.20.120">
    <property type="match status" value="1"/>
</dbReference>
<dbReference type="HOGENOM" id="CLU_081211_0_0_11"/>
<dbReference type="AlphaFoldDB" id="A0A099D8X6"/>
<sequence length="317" mass="32623">MSEHSEPPPGELLRTREFRVAGPVELDLSNGVGPVEVELDDSESVHVEVRHEPEHGYPDWRGGLSGLLNWVSEQFNETGIKPGNGRANGGGREGDRALNAAAEAVHQTRVDMTNSRVAVHPPTTVPLRSVPLAVRVRAPSGSRINTRTGPGSIRIAGRAGRMSLQSGSGSVLTDEASGTATVRTGSGLVRLGRMAGGVQARSGSGRIEIASIEAASSVVTGSGSVWLGRVGHDLLIRSGSGNITVAEGTSGQVELITGSGELQFAVGRGVAAEVDLTSSTGSITSELEVATEPPATPPPLKLFGRTGSGQVLLTSAV</sequence>
<reference evidence="2 5" key="2">
    <citation type="submission" date="2017-08" db="EMBL/GenBank/DDBJ databases">
        <title>The complete genome sequence of moderately halophilic actinomycete Actinopolyspora erythraea YIM 90600, the producer of novel erythromycin, novel actinopolysporins A-C and tubercidin.</title>
        <authorList>
            <person name="Yin M."/>
            <person name="Tang S."/>
        </authorList>
    </citation>
    <scope>NUCLEOTIDE SEQUENCE [LARGE SCALE GENOMIC DNA]</scope>
    <source>
        <strain evidence="2 5">YIM 90600</strain>
    </source>
</reference>
<dbReference type="EMBL" id="CP022752">
    <property type="protein sequence ID" value="ASU78202.1"/>
    <property type="molecule type" value="Genomic_DNA"/>
</dbReference>
<dbReference type="Proteomes" id="UP000029737">
    <property type="component" value="Unassembled WGS sequence"/>
</dbReference>
<dbReference type="RefSeq" id="WP_043572068.1">
    <property type="nucleotide sequence ID" value="NZ_CP022752.1"/>
</dbReference>
<evidence type="ECO:0000259" key="1">
    <source>
        <dbReference type="Pfam" id="PF13349"/>
    </source>
</evidence>
<evidence type="ECO:0000313" key="4">
    <source>
        <dbReference type="Proteomes" id="UP000029737"/>
    </source>
</evidence>
<reference evidence="3 4" key="1">
    <citation type="journal article" date="2014" name="PLoS ONE">
        <title>Identification and Characterization of a New Erythromycin Biosynthetic Gene Cluster in Actinopolyspora erythraea YIM90600, a Novel Erythronolide-Producing Halophilic Actinomycete Isolated from Salt Field.</title>
        <authorList>
            <person name="Chen D."/>
            <person name="Feng J."/>
            <person name="Huang L."/>
            <person name="Zhang Q."/>
            <person name="Wu J."/>
            <person name="Zhu X."/>
            <person name="Duan Y."/>
            <person name="Xu Z."/>
        </authorList>
    </citation>
    <scope>NUCLEOTIDE SEQUENCE [LARGE SCALE GENOMIC DNA]</scope>
    <source>
        <strain evidence="3 4">YIM90600</strain>
    </source>
</reference>
<evidence type="ECO:0000313" key="3">
    <source>
        <dbReference type="EMBL" id="KGI81855.1"/>
    </source>
</evidence>
<dbReference type="OrthoDB" id="3677688at2"/>
<gene>
    <name evidence="2" type="ORF">CDG81_07700</name>
    <name evidence="3" type="ORF">IL38_09015</name>
</gene>
<dbReference type="InterPro" id="IPR025164">
    <property type="entry name" value="Toastrack_DUF4097"/>
</dbReference>
<protein>
    <recommendedName>
        <fullName evidence="1">DUF4097 domain-containing protein</fullName>
    </recommendedName>
</protein>
<proteinExistence type="predicted"/>
<dbReference type="KEGG" id="aey:CDG81_07700"/>
<organism evidence="2 5">
    <name type="scientific">Actinopolyspora erythraea</name>
    <dbReference type="NCBI Taxonomy" id="414996"/>
    <lineage>
        <taxon>Bacteria</taxon>
        <taxon>Bacillati</taxon>
        <taxon>Actinomycetota</taxon>
        <taxon>Actinomycetes</taxon>
        <taxon>Actinopolysporales</taxon>
        <taxon>Actinopolysporaceae</taxon>
        <taxon>Actinopolyspora</taxon>
    </lineage>
</organism>
<dbReference type="Proteomes" id="UP000215043">
    <property type="component" value="Chromosome"/>
</dbReference>
<dbReference type="EMBL" id="JPMV01000015">
    <property type="protein sequence ID" value="KGI81855.1"/>
    <property type="molecule type" value="Genomic_DNA"/>
</dbReference>
<name>A0A099D8X6_9ACTN</name>
<keyword evidence="4" id="KW-1185">Reference proteome</keyword>